<evidence type="ECO:0000256" key="7">
    <source>
        <dbReference type="SAM" id="MobiDB-lite"/>
    </source>
</evidence>
<feature type="compositionally biased region" description="Low complexity" evidence="7">
    <location>
        <begin position="113"/>
        <end position="130"/>
    </location>
</feature>
<comment type="function">
    <text evidence="1 6">Specifically binds 5-hydroxymethylcytosine (5hmC), suggesting that it acts as a specific reader of 5hmC.</text>
</comment>
<dbReference type="GO" id="GO:0005634">
    <property type="term" value="C:nucleus"/>
    <property type="evidence" value="ECO:0007669"/>
    <property type="project" value="TreeGrafter"/>
</dbReference>
<organism evidence="8 9">
    <name type="scientific">Petromyzon marinus</name>
    <name type="common">Sea lamprey</name>
    <dbReference type="NCBI Taxonomy" id="7757"/>
    <lineage>
        <taxon>Eukaryota</taxon>
        <taxon>Metazoa</taxon>
        <taxon>Chordata</taxon>
        <taxon>Craniata</taxon>
        <taxon>Vertebrata</taxon>
        <taxon>Cyclostomata</taxon>
        <taxon>Hyperoartia</taxon>
        <taxon>Petromyzontiformes</taxon>
        <taxon>Petromyzontidae</taxon>
        <taxon>Petromyzon</taxon>
    </lineage>
</organism>
<dbReference type="KEGG" id="pmrn:116953488"/>
<dbReference type="GO" id="GO:2000001">
    <property type="term" value="P:regulation of DNA damage checkpoint"/>
    <property type="evidence" value="ECO:0007669"/>
    <property type="project" value="TreeGrafter"/>
</dbReference>
<dbReference type="FunFam" id="2.130.10.10:FF:000180">
    <property type="entry name" value="WD repeat-containing protein 76"/>
    <property type="match status" value="1"/>
</dbReference>
<dbReference type="RefSeq" id="XP_032829628.1">
    <property type="nucleotide sequence ID" value="XM_032973737.1"/>
</dbReference>
<dbReference type="GO" id="GO:0003677">
    <property type="term" value="F:DNA binding"/>
    <property type="evidence" value="ECO:0007669"/>
    <property type="project" value="TreeGrafter"/>
</dbReference>
<dbReference type="InterPro" id="IPR015943">
    <property type="entry name" value="WD40/YVTN_repeat-like_dom_sf"/>
</dbReference>
<evidence type="ECO:0000256" key="5">
    <source>
        <dbReference type="ARBA" id="ARBA00022737"/>
    </source>
</evidence>
<dbReference type="PANTHER" id="PTHR14773">
    <property type="entry name" value="WD REPEAT-CONTAINING PROTEIN 76"/>
    <property type="match status" value="1"/>
</dbReference>
<accession>A0AAJ7XDV4</accession>
<comment type="subunit">
    <text evidence="6">Interacts with CUL4A and/or CUL4B.</text>
</comment>
<evidence type="ECO:0000256" key="2">
    <source>
        <dbReference type="ARBA" id="ARBA00005434"/>
    </source>
</evidence>
<feature type="region of interest" description="Disordered" evidence="7">
    <location>
        <begin position="97"/>
        <end position="145"/>
    </location>
</feature>
<keyword evidence="4 6" id="KW-0853">WD repeat</keyword>
<dbReference type="InterPro" id="IPR050853">
    <property type="entry name" value="WD_repeat_DNA-damage-binding"/>
</dbReference>
<keyword evidence="5" id="KW-0677">Repeat</keyword>
<dbReference type="PANTHER" id="PTHR14773:SF0">
    <property type="entry name" value="WD REPEAT-CONTAINING PROTEIN 76"/>
    <property type="match status" value="1"/>
</dbReference>
<keyword evidence="8" id="KW-1185">Reference proteome</keyword>
<evidence type="ECO:0000256" key="1">
    <source>
        <dbReference type="ARBA" id="ARBA00002530"/>
    </source>
</evidence>
<dbReference type="Gene3D" id="2.130.10.10">
    <property type="entry name" value="YVTN repeat-like/Quinoprotein amine dehydrogenase"/>
    <property type="match status" value="1"/>
</dbReference>
<evidence type="ECO:0000313" key="9">
    <source>
        <dbReference type="RefSeq" id="XP_032829628.1"/>
    </source>
</evidence>
<reference evidence="9" key="1">
    <citation type="submission" date="2025-08" db="UniProtKB">
        <authorList>
            <consortium name="RefSeq"/>
        </authorList>
    </citation>
    <scope>IDENTIFICATION</scope>
    <source>
        <tissue evidence="9">Sperm</tissue>
    </source>
</reference>
<protein>
    <recommendedName>
        <fullName evidence="3 6">WD repeat-containing protein 76</fullName>
    </recommendedName>
</protein>
<gene>
    <name evidence="9" type="primary">WDR76</name>
</gene>
<evidence type="ECO:0000256" key="3">
    <source>
        <dbReference type="ARBA" id="ARBA00021234"/>
    </source>
</evidence>
<dbReference type="SUPFAM" id="SSF50978">
    <property type="entry name" value="WD40 repeat-like"/>
    <property type="match status" value="1"/>
</dbReference>
<sequence length="608" mass="66566">MSSPRAELDSSRRRGLVQKRNVSDLVPSFVVDEGLSAAMATRPRRRQSMLLGPAEISAYQSQGVGVNQSELLGRARKVAALDLEELSLPMAALQGTAAPRLDPAPPCPPAVTSNAAANVNSSSSSSSSSDSEMEAGMEQLSSSERKRLRNIQENAKFLAALNIQKEVESLKEVNKRSHSSRVKVKQPPLPLRKLSRRLRKLDPSGVPLPEKQPLLTAAESHVPASGLKKLRASGPLKMEATNLSMEEQNALLEVWRKSEIVETDGREPCDSAWLLGLRQGNCRIAKVMREKICSVAVHPTMDHVLMAAGDSQGNVVFWDLDSSPGEAAAVTLFRPHVDRVSCLCFPPTQPTHLYSSSFDDSLRCADLHHGVFDEVYAGESNEHVGLTSFDFQAEDGASLLVGRRDGAVELVDCRSPRKCGEQKWMVHQKRVHSVHVHPTQRHYFVTASTDCTVQIHDVRAMGVGQRSGTAATAVAVLQQHSRVVHSAYFSPLTGSRLLTTSIDNSMHVYQTRVLGSQITRTARICHNNDTGRWLLPMRAIWVPGGEDMWMCGSMEWPRHLDVFSATGQKLLVVGKEEISSICTVIAFHPTRPVLVACNSNGKVHLFAG</sequence>
<evidence type="ECO:0000256" key="6">
    <source>
        <dbReference type="RuleBase" id="RU365004"/>
    </source>
</evidence>
<comment type="similarity">
    <text evidence="2 6">Belongs to the WD repeat DDB2/WDR76 family.</text>
</comment>
<evidence type="ECO:0000313" key="8">
    <source>
        <dbReference type="Proteomes" id="UP001318040"/>
    </source>
</evidence>
<dbReference type="CTD" id="79968"/>
<name>A0AAJ7XDV4_PETMA</name>
<proteinExistence type="inferred from homology"/>
<dbReference type="Proteomes" id="UP001318040">
    <property type="component" value="Chromosome 52"/>
</dbReference>
<evidence type="ECO:0000256" key="4">
    <source>
        <dbReference type="ARBA" id="ARBA00022574"/>
    </source>
</evidence>
<dbReference type="SMART" id="SM00320">
    <property type="entry name" value="WD40"/>
    <property type="match status" value="5"/>
</dbReference>
<dbReference type="AlphaFoldDB" id="A0AAJ7XDV4"/>
<dbReference type="InterPro" id="IPR036322">
    <property type="entry name" value="WD40_repeat_dom_sf"/>
</dbReference>
<dbReference type="Pfam" id="PF00400">
    <property type="entry name" value="WD40"/>
    <property type="match status" value="2"/>
</dbReference>
<dbReference type="InterPro" id="IPR001680">
    <property type="entry name" value="WD40_rpt"/>
</dbReference>